<dbReference type="OrthoDB" id="6400902at2"/>
<dbReference type="SUPFAM" id="SSF48371">
    <property type="entry name" value="ARM repeat"/>
    <property type="match status" value="1"/>
</dbReference>
<dbReference type="Proteomes" id="UP000315010">
    <property type="component" value="Unassembled WGS sequence"/>
</dbReference>
<evidence type="ECO:0000313" key="2">
    <source>
        <dbReference type="Proteomes" id="UP000315010"/>
    </source>
</evidence>
<dbReference type="RefSeq" id="WP_146400959.1">
    <property type="nucleotide sequence ID" value="NZ_SJPJ01000001.1"/>
</dbReference>
<keyword evidence="2" id="KW-1185">Reference proteome</keyword>
<evidence type="ECO:0000313" key="1">
    <source>
        <dbReference type="EMBL" id="TWT83658.1"/>
    </source>
</evidence>
<proteinExistence type="predicted"/>
<organism evidence="1 2">
    <name type="scientific">Novipirellula herctigrandis</name>
    <dbReference type="NCBI Taxonomy" id="2527986"/>
    <lineage>
        <taxon>Bacteria</taxon>
        <taxon>Pseudomonadati</taxon>
        <taxon>Planctomycetota</taxon>
        <taxon>Planctomycetia</taxon>
        <taxon>Pirellulales</taxon>
        <taxon>Pirellulaceae</taxon>
        <taxon>Novipirellula</taxon>
    </lineage>
</organism>
<reference evidence="1 2" key="1">
    <citation type="submission" date="2019-02" db="EMBL/GenBank/DDBJ databases">
        <title>Deep-cultivation of Planctomycetes and their phenomic and genomic characterization uncovers novel biology.</title>
        <authorList>
            <person name="Wiegand S."/>
            <person name="Jogler M."/>
            <person name="Boedeker C."/>
            <person name="Pinto D."/>
            <person name="Vollmers J."/>
            <person name="Rivas-Marin E."/>
            <person name="Kohn T."/>
            <person name="Peeters S.H."/>
            <person name="Heuer A."/>
            <person name="Rast P."/>
            <person name="Oberbeckmann S."/>
            <person name="Bunk B."/>
            <person name="Jeske O."/>
            <person name="Meyerdierks A."/>
            <person name="Storesund J.E."/>
            <person name="Kallscheuer N."/>
            <person name="Luecker S."/>
            <person name="Lage O.M."/>
            <person name="Pohl T."/>
            <person name="Merkel B.J."/>
            <person name="Hornburger P."/>
            <person name="Mueller R.-W."/>
            <person name="Bruemmer F."/>
            <person name="Labrenz M."/>
            <person name="Spormann A.M."/>
            <person name="Op Den Camp H."/>
            <person name="Overmann J."/>
            <person name="Amann R."/>
            <person name="Jetten M.S.M."/>
            <person name="Mascher T."/>
            <person name="Medema M.H."/>
            <person name="Devos D.P."/>
            <person name="Kaster A.-K."/>
            <person name="Ovreas L."/>
            <person name="Rohde M."/>
            <person name="Galperin M.Y."/>
            <person name="Jogler C."/>
        </authorList>
    </citation>
    <scope>NUCLEOTIDE SEQUENCE [LARGE SCALE GENOMIC DNA]</scope>
    <source>
        <strain evidence="1 2">CA13</strain>
    </source>
</reference>
<name>A0A5C5Z8V3_9BACT</name>
<gene>
    <name evidence="1" type="ORF">CA13_51250</name>
</gene>
<sequence>MRRLMEISAVMLTAVAGMLVMGHYPVLGRHAYAADVTKIHKQHHVRLKHPGLKTTEGVDCLLLETRDQTDLSQEYSLIVESVFCADHLCKIVKVRIFLDELGRYTRFNLEPGTELEKAEGKPFSATDYDQLHCVLGDRNTTMWDLKYEEIAGYQDVVAQPDTDLDGMSGATKLLDESKYVVGAAWTCYTLWHWVNGGIGPVIRGKTAEASNRRELRAYLRDGSEAHKQFALEQLIERDAYDAESLDAINQLISVDDLTLQKLLIKYAEHATADRYFSMIELFFSSENQKMRLRSLRSLLDSEHSPSANVYANLAKQISRSVSYQEVALFVDLASSREKMSSPVISELVKLLESENLLIARRVYWALCECALSGTENAKLEAFRKRHSDIL</sequence>
<dbReference type="AlphaFoldDB" id="A0A5C5Z8V3"/>
<protein>
    <submittedName>
        <fullName evidence="1">Uncharacterized protein</fullName>
    </submittedName>
</protein>
<dbReference type="EMBL" id="SJPJ01000001">
    <property type="protein sequence ID" value="TWT83658.1"/>
    <property type="molecule type" value="Genomic_DNA"/>
</dbReference>
<dbReference type="InterPro" id="IPR016024">
    <property type="entry name" value="ARM-type_fold"/>
</dbReference>
<accession>A0A5C5Z8V3</accession>
<comment type="caution">
    <text evidence="1">The sequence shown here is derived from an EMBL/GenBank/DDBJ whole genome shotgun (WGS) entry which is preliminary data.</text>
</comment>